<evidence type="ECO:0000256" key="2">
    <source>
        <dbReference type="SAM" id="Phobius"/>
    </source>
</evidence>
<keyword evidence="2" id="KW-0812">Transmembrane</keyword>
<dbReference type="AlphaFoldDB" id="A0AAW1NWX4"/>
<dbReference type="EMBL" id="JALJOQ010000103">
    <property type="protein sequence ID" value="KAK9797821.1"/>
    <property type="molecule type" value="Genomic_DNA"/>
</dbReference>
<feature type="compositionally biased region" description="Low complexity" evidence="1">
    <location>
        <begin position="91"/>
        <end position="104"/>
    </location>
</feature>
<comment type="caution">
    <text evidence="3">The sequence shown here is derived from an EMBL/GenBank/DDBJ whole genome shotgun (WGS) entry which is preliminary data.</text>
</comment>
<accession>A0AAW1NWX4</accession>
<organism evidence="3 4">
    <name type="scientific">Symbiochloris irregularis</name>
    <dbReference type="NCBI Taxonomy" id="706552"/>
    <lineage>
        <taxon>Eukaryota</taxon>
        <taxon>Viridiplantae</taxon>
        <taxon>Chlorophyta</taxon>
        <taxon>core chlorophytes</taxon>
        <taxon>Trebouxiophyceae</taxon>
        <taxon>Trebouxiales</taxon>
        <taxon>Trebouxiaceae</taxon>
        <taxon>Symbiochloris</taxon>
    </lineage>
</organism>
<feature type="region of interest" description="Disordered" evidence="1">
    <location>
        <begin position="1"/>
        <end position="31"/>
    </location>
</feature>
<proteinExistence type="predicted"/>
<gene>
    <name evidence="3" type="ORF">WJX73_002192</name>
</gene>
<evidence type="ECO:0000256" key="1">
    <source>
        <dbReference type="SAM" id="MobiDB-lite"/>
    </source>
</evidence>
<protein>
    <submittedName>
        <fullName evidence="3">Uncharacterized protein</fullName>
    </submittedName>
</protein>
<keyword evidence="4" id="KW-1185">Reference proteome</keyword>
<reference evidence="3 4" key="1">
    <citation type="journal article" date="2024" name="Nat. Commun.">
        <title>Phylogenomics reveals the evolutionary origins of lichenization in chlorophyte algae.</title>
        <authorList>
            <person name="Puginier C."/>
            <person name="Libourel C."/>
            <person name="Otte J."/>
            <person name="Skaloud P."/>
            <person name="Haon M."/>
            <person name="Grisel S."/>
            <person name="Petersen M."/>
            <person name="Berrin J.G."/>
            <person name="Delaux P.M."/>
            <person name="Dal Grande F."/>
            <person name="Keller J."/>
        </authorList>
    </citation>
    <scope>NUCLEOTIDE SEQUENCE [LARGE SCALE GENOMIC DNA]</scope>
    <source>
        <strain evidence="3 4">SAG 2036</strain>
    </source>
</reference>
<evidence type="ECO:0000313" key="3">
    <source>
        <dbReference type="EMBL" id="KAK9797821.1"/>
    </source>
</evidence>
<keyword evidence="2" id="KW-0472">Membrane</keyword>
<feature type="compositionally biased region" description="Polar residues" evidence="1">
    <location>
        <begin position="19"/>
        <end position="31"/>
    </location>
</feature>
<dbReference type="Proteomes" id="UP001465755">
    <property type="component" value="Unassembled WGS sequence"/>
</dbReference>
<feature type="region of interest" description="Disordered" evidence="1">
    <location>
        <begin position="77"/>
        <end position="104"/>
    </location>
</feature>
<feature type="transmembrane region" description="Helical" evidence="2">
    <location>
        <begin position="445"/>
        <end position="467"/>
    </location>
</feature>
<keyword evidence="2" id="KW-1133">Transmembrane helix</keyword>
<feature type="transmembrane region" description="Helical" evidence="2">
    <location>
        <begin position="419"/>
        <end position="438"/>
    </location>
</feature>
<evidence type="ECO:0000313" key="4">
    <source>
        <dbReference type="Proteomes" id="UP001465755"/>
    </source>
</evidence>
<sequence length="495" mass="54327">MSLESVGDADRRSFPATDLPSTSQAGENAEQLRSLTEQMKHTSSAQAALQAFAQHTHKILQDLLDISVLLLPNAAAGGTDASRKNQKRRSGAPAAQSSAEPAPAGTGLKWENVCWYRLSYYAAEGPHWVDWEEVHRQGGASMITLPLATSESAESPVIGALTLVSTCKAAFTDGRLLSMLAATAVPFLLRLPTVLTKGPAQAAMLSLLPQLLKQEQERLWPEDDDSSELPSASEKSTELCDWLWNLMRDPPQSEDEALQPLAPQNLDSDDTGVANNYRSWRNRNGDDTDDGYWRDAIHFVISSCLCMSYYQNNFAEREKSILPKGFVYLLAFVDLAYLLLRFFTSTSCITPGTSLHSLFATTRMMVLPAANSWLTWRVSGNTMRDFATSTWITTCLVGMAGCLTFGIKERFLLHAPLQVFTLLLTTLTMPQICGAFACQGTMMCFVLAGAAQFLFAEVLPSMITFMVDCRPSGMTSLHSSAPLRPWLARHSSSLT</sequence>
<name>A0AAW1NWX4_9CHLO</name>